<organism evidence="1">
    <name type="scientific">marine sediment metagenome</name>
    <dbReference type="NCBI Taxonomy" id="412755"/>
    <lineage>
        <taxon>unclassified sequences</taxon>
        <taxon>metagenomes</taxon>
        <taxon>ecological metagenomes</taxon>
    </lineage>
</organism>
<name>A0A0F9WR23_9ZZZZ</name>
<reference evidence="1" key="1">
    <citation type="journal article" date="2015" name="Nature">
        <title>Complex archaea that bridge the gap between prokaryotes and eukaryotes.</title>
        <authorList>
            <person name="Spang A."/>
            <person name="Saw J.H."/>
            <person name="Jorgensen S.L."/>
            <person name="Zaremba-Niedzwiedzka K."/>
            <person name="Martijn J."/>
            <person name="Lind A.E."/>
            <person name="van Eijk R."/>
            <person name="Schleper C."/>
            <person name="Guy L."/>
            <person name="Ettema T.J."/>
        </authorList>
    </citation>
    <scope>NUCLEOTIDE SEQUENCE</scope>
</reference>
<protein>
    <submittedName>
        <fullName evidence="1">Uncharacterized protein</fullName>
    </submittedName>
</protein>
<proteinExistence type="predicted"/>
<evidence type="ECO:0000313" key="1">
    <source>
        <dbReference type="EMBL" id="KKN88686.1"/>
    </source>
</evidence>
<accession>A0A0F9WR23</accession>
<gene>
    <name evidence="1" type="ORF">LCGC14_0245770</name>
</gene>
<dbReference type="AlphaFoldDB" id="A0A0F9WR23"/>
<dbReference type="EMBL" id="LAZR01000126">
    <property type="protein sequence ID" value="KKN88686.1"/>
    <property type="molecule type" value="Genomic_DNA"/>
</dbReference>
<comment type="caution">
    <text evidence="1">The sequence shown here is derived from an EMBL/GenBank/DDBJ whole genome shotgun (WGS) entry which is preliminary data.</text>
</comment>
<sequence>MKKGTYKSQVIKALKKLIEQYRNHAYVPGREVCPLCNIFSKIRRANLYASECNGCPMAPLYAGIIQQKGGCSSFHSYQNVTHMHRFDDTPSSRRTLIKAQDKRADFHEELLKLVRTLPTSQFNPKTWKYLDLRYIEDKIQALNKD</sequence>